<name>A0ABD2T8I3_9SOLN</name>
<evidence type="ECO:0000256" key="5">
    <source>
        <dbReference type="ARBA" id="ARBA00022781"/>
    </source>
</evidence>
<dbReference type="AlphaFoldDB" id="A0ABD2T8I3"/>
<keyword evidence="7" id="KW-0472">Membrane</keyword>
<evidence type="ECO:0000256" key="2">
    <source>
        <dbReference type="ARBA" id="ARBA00004525"/>
    </source>
</evidence>
<evidence type="ECO:0000256" key="7">
    <source>
        <dbReference type="ARBA" id="ARBA00023136"/>
    </source>
</evidence>
<dbReference type="PRINTS" id="PR00126">
    <property type="entry name" value="ATPASEGAMMA"/>
</dbReference>
<evidence type="ECO:0000256" key="9">
    <source>
        <dbReference type="ARBA" id="ARBA00023310"/>
    </source>
</evidence>
<keyword evidence="9" id="KW-0066">ATP synthesis</keyword>
<protein>
    <recommendedName>
        <fullName evidence="12">ATP synthase gamma chain, chloroplastic</fullName>
    </recommendedName>
</protein>
<dbReference type="Gene3D" id="1.10.287.80">
    <property type="entry name" value="ATP synthase, gamma subunit, helix hairpin domain"/>
    <property type="match status" value="2"/>
</dbReference>
<keyword evidence="11" id="KW-1185">Reference proteome</keyword>
<dbReference type="GO" id="GO:0045259">
    <property type="term" value="C:proton-transporting ATP synthase complex"/>
    <property type="evidence" value="ECO:0007669"/>
    <property type="project" value="UniProtKB-KW"/>
</dbReference>
<evidence type="ECO:0008006" key="12">
    <source>
        <dbReference type="Google" id="ProtNLM"/>
    </source>
</evidence>
<keyword evidence="8" id="KW-0139">CF(1)</keyword>
<organism evidence="10 11">
    <name type="scientific">Solanum stoloniferum</name>
    <dbReference type="NCBI Taxonomy" id="62892"/>
    <lineage>
        <taxon>Eukaryota</taxon>
        <taxon>Viridiplantae</taxon>
        <taxon>Streptophyta</taxon>
        <taxon>Embryophyta</taxon>
        <taxon>Tracheophyta</taxon>
        <taxon>Spermatophyta</taxon>
        <taxon>Magnoliopsida</taxon>
        <taxon>eudicotyledons</taxon>
        <taxon>Gunneridae</taxon>
        <taxon>Pentapetalae</taxon>
        <taxon>asterids</taxon>
        <taxon>lamiids</taxon>
        <taxon>Solanales</taxon>
        <taxon>Solanaceae</taxon>
        <taxon>Solanoideae</taxon>
        <taxon>Solaneae</taxon>
        <taxon>Solanum</taxon>
    </lineage>
</organism>
<evidence type="ECO:0000313" key="10">
    <source>
        <dbReference type="EMBL" id="KAL3352565.1"/>
    </source>
</evidence>
<dbReference type="PANTHER" id="PTHR11693:SF29">
    <property type="entry name" value="ATP SYNTHASE GAMMA CHAIN, CHLOROPLASTIC-LIKE"/>
    <property type="match status" value="1"/>
</dbReference>
<keyword evidence="6" id="KW-0406">Ion transport</keyword>
<dbReference type="Proteomes" id="UP001627284">
    <property type="component" value="Unassembled WGS sequence"/>
</dbReference>
<dbReference type="CDD" id="cd12151">
    <property type="entry name" value="F1-ATPase_gamma"/>
    <property type="match status" value="1"/>
</dbReference>
<dbReference type="InterPro" id="IPR000131">
    <property type="entry name" value="ATP_synth_F1_gsu"/>
</dbReference>
<proteinExistence type="inferred from homology"/>
<comment type="subcellular location">
    <subcellularLocation>
        <location evidence="2">Plastid</location>
        <location evidence="2">Chloroplast thylakoid membrane</location>
        <topology evidence="2">Peripheral membrane protein</topology>
    </subcellularLocation>
</comment>
<keyword evidence="4" id="KW-0813">Transport</keyword>
<evidence type="ECO:0000256" key="4">
    <source>
        <dbReference type="ARBA" id="ARBA00022448"/>
    </source>
</evidence>
<evidence type="ECO:0000256" key="8">
    <source>
        <dbReference type="ARBA" id="ARBA00023196"/>
    </source>
</evidence>
<dbReference type="HAMAP" id="MF_00815">
    <property type="entry name" value="ATP_synth_gamma_bact"/>
    <property type="match status" value="1"/>
</dbReference>
<keyword evidence="5" id="KW-0375">Hydrogen ion transport</keyword>
<dbReference type="GO" id="GO:0030234">
    <property type="term" value="F:enzyme regulator activity"/>
    <property type="evidence" value="ECO:0007669"/>
    <property type="project" value="UniProtKB-ARBA"/>
</dbReference>
<comment type="function">
    <text evidence="1">Produces ATP from ADP in the presence of a proton gradient across the membrane. The gamma chain is believed to be important in regulating ATPase activity and the flow of protons through the CF(0) complex.</text>
</comment>
<dbReference type="Pfam" id="PF00231">
    <property type="entry name" value="ATP-synt"/>
    <property type="match status" value="1"/>
</dbReference>
<dbReference type="Gene3D" id="3.40.1380.10">
    <property type="match status" value="1"/>
</dbReference>
<dbReference type="GO" id="GO:0015986">
    <property type="term" value="P:proton motive force-driven ATP synthesis"/>
    <property type="evidence" value="ECO:0007669"/>
    <property type="project" value="UniProtKB-ARBA"/>
</dbReference>
<sequence length="388" mass="43432">MASSLSFTSHLVNFPISDPKLTNRNPTFQSLKLPLPSIHCGIRELRQRIDTIKNIQKVTEAMKLVAAAKIRRAQEAVISTRPFAETLVDMLYNITQQLQLEDVDIPLTEIRPVKKVALVVIAGERGLCGGFNNGIFKKAETRMAELTNLGIGYTLISVGKKSNAYFRRRKGEFVDRFVEGESFPNAKEAQVIADDVFSLFISEEVDKVELLYTKFVSLIKSDPVIHTLLPLTSKGEVFDVNGRSVDVDEDEFFRLTTKGGKLTVVRDHLRVKKGEFLPNLEFEQDPAQILDALMPLYLNSQILRALQESFASELAARMNAMSSAMDNAVELRRDLSIAYNRERQAKITGIGMNVREVGVGVAQEQYTLLAVDIDTEISLCKDLMIKSC</sequence>
<comment type="similarity">
    <text evidence="3">Belongs to the ATPase gamma chain family.</text>
</comment>
<dbReference type="GO" id="GO:0009535">
    <property type="term" value="C:chloroplast thylakoid membrane"/>
    <property type="evidence" value="ECO:0007669"/>
    <property type="project" value="UniProtKB-SubCell"/>
</dbReference>
<accession>A0ABD2T8I3</accession>
<dbReference type="NCBIfam" id="TIGR01146">
    <property type="entry name" value="ATPsyn_F1gamma"/>
    <property type="match status" value="1"/>
</dbReference>
<dbReference type="FunFam" id="3.40.1380.10:FF:000006">
    <property type="entry name" value="ATP synthase gamma chain"/>
    <property type="match status" value="1"/>
</dbReference>
<evidence type="ECO:0000313" key="11">
    <source>
        <dbReference type="Proteomes" id="UP001627284"/>
    </source>
</evidence>
<evidence type="ECO:0000256" key="3">
    <source>
        <dbReference type="ARBA" id="ARBA00007681"/>
    </source>
</evidence>
<dbReference type="InterPro" id="IPR035968">
    <property type="entry name" value="ATP_synth_F1_ATPase_gsu"/>
</dbReference>
<dbReference type="PANTHER" id="PTHR11693">
    <property type="entry name" value="ATP SYNTHASE GAMMA CHAIN"/>
    <property type="match status" value="1"/>
</dbReference>
<dbReference type="FunFam" id="1.10.287.80:FF:000003">
    <property type="entry name" value="ATP synthase gamma chain, chloroplastic"/>
    <property type="match status" value="1"/>
</dbReference>
<dbReference type="FunFam" id="1.10.287.80:FF:000004">
    <property type="entry name" value="ATP synthase gamma chain, chloroplastic"/>
    <property type="match status" value="1"/>
</dbReference>
<comment type="caution">
    <text evidence="10">The sequence shown here is derived from an EMBL/GenBank/DDBJ whole genome shotgun (WGS) entry which is preliminary data.</text>
</comment>
<dbReference type="SUPFAM" id="SSF52943">
    <property type="entry name" value="ATP synthase (F1-ATPase), gamma subunit"/>
    <property type="match status" value="1"/>
</dbReference>
<gene>
    <name evidence="10" type="ORF">AABB24_020519</name>
</gene>
<dbReference type="GO" id="GO:1902600">
    <property type="term" value="P:proton transmembrane transport"/>
    <property type="evidence" value="ECO:0007669"/>
    <property type="project" value="UniProtKB-KW"/>
</dbReference>
<reference evidence="10 11" key="1">
    <citation type="submission" date="2024-05" db="EMBL/GenBank/DDBJ databases">
        <title>De novo assembly of an allotetraploid wild potato.</title>
        <authorList>
            <person name="Hosaka A.J."/>
        </authorList>
    </citation>
    <scope>NUCLEOTIDE SEQUENCE [LARGE SCALE GENOMIC DNA]</scope>
    <source>
        <tissue evidence="10">Young leaves</tissue>
    </source>
</reference>
<evidence type="ECO:0000256" key="1">
    <source>
        <dbReference type="ARBA" id="ARBA00003456"/>
    </source>
</evidence>
<dbReference type="EMBL" id="JBJKTR010000012">
    <property type="protein sequence ID" value="KAL3352565.1"/>
    <property type="molecule type" value="Genomic_DNA"/>
</dbReference>
<evidence type="ECO:0000256" key="6">
    <source>
        <dbReference type="ARBA" id="ARBA00023065"/>
    </source>
</evidence>